<name>A0A1I4L3W9_9ACTN</name>
<dbReference type="RefSeq" id="WP_093852324.1">
    <property type="nucleotide sequence ID" value="NZ_FOSG01000029.1"/>
</dbReference>
<dbReference type="Proteomes" id="UP000198928">
    <property type="component" value="Unassembled WGS sequence"/>
</dbReference>
<accession>A0A1I4L3W9</accession>
<feature type="chain" id="PRO_5011555669" evidence="1">
    <location>
        <begin position="26"/>
        <end position="226"/>
    </location>
</feature>
<dbReference type="SUPFAM" id="SSF54427">
    <property type="entry name" value="NTF2-like"/>
    <property type="match status" value="1"/>
</dbReference>
<dbReference type="EMBL" id="FOSG01000029">
    <property type="protein sequence ID" value="SFL85576.1"/>
    <property type="molecule type" value="Genomic_DNA"/>
</dbReference>
<evidence type="ECO:0000313" key="3">
    <source>
        <dbReference type="EMBL" id="SFL85576.1"/>
    </source>
</evidence>
<reference evidence="4" key="1">
    <citation type="submission" date="2016-10" db="EMBL/GenBank/DDBJ databases">
        <authorList>
            <person name="Varghese N."/>
            <person name="Submissions S."/>
        </authorList>
    </citation>
    <scope>NUCLEOTIDE SEQUENCE [LARGE SCALE GENOMIC DNA]</scope>
    <source>
        <strain evidence="4">PL19</strain>
    </source>
</reference>
<organism evidence="3 4">
    <name type="scientific">Streptomyces pini</name>
    <dbReference type="NCBI Taxonomy" id="1520580"/>
    <lineage>
        <taxon>Bacteria</taxon>
        <taxon>Bacillati</taxon>
        <taxon>Actinomycetota</taxon>
        <taxon>Actinomycetes</taxon>
        <taxon>Kitasatosporales</taxon>
        <taxon>Streptomycetaceae</taxon>
        <taxon>Streptomyces</taxon>
    </lineage>
</organism>
<proteinExistence type="predicted"/>
<dbReference type="AlphaFoldDB" id="A0A1I4L3W9"/>
<protein>
    <submittedName>
        <fullName evidence="3">SnoaL-like domain-containing protein</fullName>
    </submittedName>
</protein>
<dbReference type="OrthoDB" id="2599042at2"/>
<dbReference type="InterPro" id="IPR032710">
    <property type="entry name" value="NTF2-like_dom_sf"/>
</dbReference>
<gene>
    <name evidence="3" type="ORF">SAMN05192584_12949</name>
</gene>
<evidence type="ECO:0000256" key="1">
    <source>
        <dbReference type="SAM" id="SignalP"/>
    </source>
</evidence>
<feature type="domain" description="SnoaL-like" evidence="2">
    <location>
        <begin position="71"/>
        <end position="199"/>
    </location>
</feature>
<keyword evidence="4" id="KW-1185">Reference proteome</keyword>
<evidence type="ECO:0000313" key="4">
    <source>
        <dbReference type="Proteomes" id="UP000198928"/>
    </source>
</evidence>
<feature type="signal peptide" evidence="1">
    <location>
        <begin position="1"/>
        <end position="25"/>
    </location>
</feature>
<dbReference type="Pfam" id="PF13577">
    <property type="entry name" value="SnoaL_4"/>
    <property type="match status" value="1"/>
</dbReference>
<evidence type="ECO:0000259" key="2">
    <source>
        <dbReference type="Pfam" id="PF13577"/>
    </source>
</evidence>
<keyword evidence="1" id="KW-0732">Signal</keyword>
<dbReference type="CDD" id="cd00531">
    <property type="entry name" value="NTF2_like"/>
    <property type="match status" value="1"/>
</dbReference>
<sequence>MRRRGLGVVRAVAAAAAAARLPVPAVGPGGALRAPGGPGHRCTDHRCPGHRCTAEPGELWAEVEALRRRVRELGDRMEIQALIDRYVTLLDTQDEDGFDESWPATVFTDDVRLRFPVGSHRGLEGVAGFHHRAKARFDRTLHTASNYAVRLDGDRARVRLHMTATHVHGDKPTGPFFGIGGPCGGLAVRTERGWRLAEWEYDLTWASGPGPNGTPLVWRGTHYTPS</sequence>
<dbReference type="InterPro" id="IPR037401">
    <property type="entry name" value="SnoaL-like"/>
</dbReference>
<dbReference type="Gene3D" id="3.10.450.50">
    <property type="match status" value="1"/>
</dbReference>